<proteinExistence type="predicted"/>
<dbReference type="OrthoDB" id="5503335at2"/>
<dbReference type="PROSITE" id="PS00018">
    <property type="entry name" value="EF_HAND_1"/>
    <property type="match status" value="1"/>
</dbReference>
<dbReference type="EMBL" id="CP022203">
    <property type="protein sequence ID" value="ATB49476.1"/>
    <property type="molecule type" value="Genomic_DNA"/>
</dbReference>
<dbReference type="AlphaFoldDB" id="A0A250K299"/>
<evidence type="ECO:0000313" key="2">
    <source>
        <dbReference type="EMBL" id="ATB49476.1"/>
    </source>
</evidence>
<feature type="region of interest" description="Disordered" evidence="1">
    <location>
        <begin position="1"/>
        <end position="20"/>
    </location>
</feature>
<dbReference type="KEGG" id="mmas:MYMAC_005121"/>
<accession>A0A250K299</accession>
<feature type="compositionally biased region" description="Polar residues" evidence="1">
    <location>
        <begin position="458"/>
        <end position="472"/>
    </location>
</feature>
<dbReference type="Proteomes" id="UP000217343">
    <property type="component" value="Chromosome"/>
</dbReference>
<feature type="region of interest" description="Disordered" evidence="1">
    <location>
        <begin position="443"/>
        <end position="472"/>
    </location>
</feature>
<reference evidence="2 3" key="1">
    <citation type="submission" date="2017-06" db="EMBL/GenBank/DDBJ databases">
        <title>Sequencing and comparative analysis of myxobacterial genomes.</title>
        <authorList>
            <person name="Rupp O."/>
            <person name="Goesmann A."/>
            <person name="Sogaard-Andersen L."/>
        </authorList>
    </citation>
    <scope>NUCLEOTIDE SEQUENCE [LARGE SCALE GENOMIC DNA]</scope>
    <source>
        <strain evidence="2 3">DSM 14697</strain>
    </source>
</reference>
<gene>
    <name evidence="2" type="ORF">MYMAC_005121</name>
</gene>
<sequence length="472" mass="51440">MACQAREDTNQDGSVSVQFDFHGGSGPRGDALRPYLFLEPGPGIAIDELLAWDRSGRHVVFVREGTLRLLDSLSGQEQVLSPGPFAASLSPYPRPRARFSGDGSRLIYLRPEEGKTVAVLRDMARGTERVVDMGEGQIDAIALDDAGRWAAVQVVTEDTDKDGRLSGPEFETNLAPALCRGPVMSSSLSGEKGDRPTYRMRHLDTGRLVEDPDSIIAYYTVGDQMLRQLPDGAIVAEDAHGKREEWVPASCNGVLFRVDAPRRQVLVACRAQSEHAPLPLELHGPALHKSLGWSVSSADDAMRAINSKGPLLMLSAQRKGQRMQDVIVDLERRAVVPVPLEKYPVETGSDYVLLLERKSPTNGTVSDPINHLWLWNVITGDQRYVGMESTYGFARVDDLVLHMGWVVDLGTGTVLGTVTEASFELDARGRVLVPVRPEPKKPGIPVHMGPVRWAPATQPASTNRPASTAPSP</sequence>
<name>A0A250K299_9BACT</name>
<keyword evidence="3" id="KW-1185">Reference proteome</keyword>
<evidence type="ECO:0000313" key="3">
    <source>
        <dbReference type="Proteomes" id="UP000217343"/>
    </source>
</evidence>
<evidence type="ECO:0000256" key="1">
    <source>
        <dbReference type="SAM" id="MobiDB-lite"/>
    </source>
</evidence>
<dbReference type="RefSeq" id="WP_095960015.1">
    <property type="nucleotide sequence ID" value="NZ_CP022203.1"/>
</dbReference>
<protein>
    <submittedName>
        <fullName evidence="2">Uncharacterized protein</fullName>
    </submittedName>
</protein>
<dbReference type="SUPFAM" id="SSF82171">
    <property type="entry name" value="DPP6 N-terminal domain-like"/>
    <property type="match status" value="1"/>
</dbReference>
<dbReference type="InterPro" id="IPR018247">
    <property type="entry name" value="EF_Hand_1_Ca_BS"/>
</dbReference>
<organism evidence="2 3">
    <name type="scientific">Corallococcus macrosporus DSM 14697</name>
    <dbReference type="NCBI Taxonomy" id="1189310"/>
    <lineage>
        <taxon>Bacteria</taxon>
        <taxon>Pseudomonadati</taxon>
        <taxon>Myxococcota</taxon>
        <taxon>Myxococcia</taxon>
        <taxon>Myxococcales</taxon>
        <taxon>Cystobacterineae</taxon>
        <taxon>Myxococcaceae</taxon>
        <taxon>Corallococcus</taxon>
    </lineage>
</organism>